<dbReference type="GO" id="GO:0080019">
    <property type="term" value="F:alcohol-forming very long-chain fatty acyl-CoA reductase activity"/>
    <property type="evidence" value="ECO:0007669"/>
    <property type="project" value="InterPro"/>
</dbReference>
<accession>A0AAD4CLI6</accession>
<dbReference type="Gene3D" id="3.40.50.720">
    <property type="entry name" value="NAD(P)-binding Rossmann-like Domain"/>
    <property type="match status" value="1"/>
</dbReference>
<dbReference type="GO" id="GO:0035336">
    <property type="term" value="P:long-chain fatty-acyl-CoA metabolic process"/>
    <property type="evidence" value="ECO:0007669"/>
    <property type="project" value="TreeGrafter"/>
</dbReference>
<dbReference type="PANTHER" id="PTHR11011">
    <property type="entry name" value="MALE STERILITY PROTEIN 2-RELATED"/>
    <property type="match status" value="1"/>
</dbReference>
<reference evidence="3" key="1">
    <citation type="journal article" date="2019" name="Beilstein J. Org. Chem.">
        <title>Nanangenines: drimane sesquiterpenoids as the dominant metabolite cohort of a novel Australian fungus, Aspergillus nanangensis.</title>
        <authorList>
            <person name="Lacey H.J."/>
            <person name="Gilchrist C.L.M."/>
            <person name="Crombie A."/>
            <person name="Kalaitzis J.A."/>
            <person name="Vuong D."/>
            <person name="Rutledge P.J."/>
            <person name="Turner P."/>
            <person name="Pitt J.I."/>
            <person name="Lacey E."/>
            <person name="Chooi Y.H."/>
            <person name="Piggott A.M."/>
        </authorList>
    </citation>
    <scope>NUCLEOTIDE SEQUENCE</scope>
    <source>
        <strain evidence="3">MST-FP2251</strain>
    </source>
</reference>
<dbReference type="Proteomes" id="UP001194746">
    <property type="component" value="Unassembled WGS sequence"/>
</dbReference>
<comment type="catalytic activity">
    <reaction evidence="1">
        <text>a long-chain fatty acyl-CoA + 2 NADPH + 2 H(+) = a long-chain primary fatty alcohol + 2 NADP(+) + CoA</text>
        <dbReference type="Rhea" id="RHEA:52716"/>
        <dbReference type="ChEBI" id="CHEBI:15378"/>
        <dbReference type="ChEBI" id="CHEBI:57287"/>
        <dbReference type="ChEBI" id="CHEBI:57783"/>
        <dbReference type="ChEBI" id="CHEBI:58349"/>
        <dbReference type="ChEBI" id="CHEBI:77396"/>
        <dbReference type="ChEBI" id="CHEBI:83139"/>
        <dbReference type="EC" id="1.2.1.84"/>
    </reaction>
</comment>
<dbReference type="InterPro" id="IPR026055">
    <property type="entry name" value="FAR"/>
</dbReference>
<protein>
    <recommendedName>
        <fullName evidence="1">Fatty acyl-CoA reductase</fullName>
        <ecNumber evidence="1">1.2.1.84</ecNumber>
    </recommendedName>
</protein>
<evidence type="ECO:0000313" key="4">
    <source>
        <dbReference type="Proteomes" id="UP001194746"/>
    </source>
</evidence>
<dbReference type="Pfam" id="PF07993">
    <property type="entry name" value="NAD_binding_4"/>
    <property type="match status" value="1"/>
</dbReference>
<organism evidence="3 4">
    <name type="scientific">Aspergillus nanangensis</name>
    <dbReference type="NCBI Taxonomy" id="2582783"/>
    <lineage>
        <taxon>Eukaryota</taxon>
        <taxon>Fungi</taxon>
        <taxon>Dikarya</taxon>
        <taxon>Ascomycota</taxon>
        <taxon>Pezizomycotina</taxon>
        <taxon>Eurotiomycetes</taxon>
        <taxon>Eurotiomycetidae</taxon>
        <taxon>Eurotiales</taxon>
        <taxon>Aspergillaceae</taxon>
        <taxon>Aspergillus</taxon>
        <taxon>Aspergillus subgen. Circumdati</taxon>
    </lineage>
</organism>
<comment type="similarity">
    <text evidence="1">Belongs to the fatty acyl-CoA reductase family.</text>
</comment>
<proteinExistence type="inferred from homology"/>
<sequence>MWDWYRDKNIFLTGGSGFVGTALVYRLVTEVPVGHIYILCRGGESKLRKKWSEWIPDNVVNFMSQPSLVTVVDGDILKADLGLTSNMQHVLASVVDITIHAASSINLHSPLSKVADTVIEASLRTATMTCRWSRMSCFVYVSTAYSNSHLYALSDGQADVEVEETVYPLDNGQDATEHELEEVRQRGSSTTYENHEFPWPYAYAKHLTERLLQRVIGAADRRLLVIRPSIIGPAQSFPYPGFCLPLSSPVISVTAGVCLATSQNVRIGTQFSEPLRQTSTDLVPVDVVVDRLLVHIAAGSEGAVHAVAGRVGKMPFLRWWNMVIIGMSFNFQDARTEAAWDALDQQDREQLQLFSRTIDPDYVFEIGHRQLWYCIDKFTSKRRLHRHSAHMLYGSWSRCALQEFSVDMNSVCVDDNDHHDTDYSQRITKI</sequence>
<evidence type="ECO:0000313" key="3">
    <source>
        <dbReference type="EMBL" id="KAF9888458.1"/>
    </source>
</evidence>
<dbReference type="PANTHER" id="PTHR11011:SF45">
    <property type="entry name" value="FATTY ACYL-COA REDUCTASE CG8306-RELATED"/>
    <property type="match status" value="1"/>
</dbReference>
<dbReference type="GO" id="GO:0102965">
    <property type="term" value="F:alcohol-forming long-chain fatty acyl-CoA reductase activity"/>
    <property type="evidence" value="ECO:0007669"/>
    <property type="project" value="UniProtKB-EC"/>
</dbReference>
<dbReference type="SUPFAM" id="SSF51735">
    <property type="entry name" value="NAD(P)-binding Rossmann-fold domains"/>
    <property type="match status" value="1"/>
</dbReference>
<evidence type="ECO:0000259" key="2">
    <source>
        <dbReference type="Pfam" id="PF07993"/>
    </source>
</evidence>
<dbReference type="InterPro" id="IPR013120">
    <property type="entry name" value="FAR_NAD-bd"/>
</dbReference>
<comment type="function">
    <text evidence="1">Catalyzes the reduction of fatty acyl-CoA to fatty alcohols.</text>
</comment>
<dbReference type="EC" id="1.2.1.84" evidence="1"/>
<keyword evidence="1" id="KW-0560">Oxidoreductase</keyword>
<name>A0AAD4CLI6_ASPNN</name>
<dbReference type="GO" id="GO:0005777">
    <property type="term" value="C:peroxisome"/>
    <property type="evidence" value="ECO:0007669"/>
    <property type="project" value="TreeGrafter"/>
</dbReference>
<dbReference type="InterPro" id="IPR036291">
    <property type="entry name" value="NAD(P)-bd_dom_sf"/>
</dbReference>
<keyword evidence="4" id="KW-1185">Reference proteome</keyword>
<comment type="caution">
    <text evidence="3">The sequence shown here is derived from an EMBL/GenBank/DDBJ whole genome shotgun (WGS) entry which is preliminary data.</text>
</comment>
<feature type="domain" description="Thioester reductase (TE)" evidence="2">
    <location>
        <begin position="12"/>
        <end position="290"/>
    </location>
</feature>
<dbReference type="EMBL" id="VCAU01000046">
    <property type="protein sequence ID" value="KAF9888458.1"/>
    <property type="molecule type" value="Genomic_DNA"/>
</dbReference>
<dbReference type="AlphaFoldDB" id="A0AAD4CLI6"/>
<keyword evidence="1" id="KW-0521">NADP</keyword>
<keyword evidence="1" id="KW-0444">Lipid biosynthesis</keyword>
<reference evidence="3" key="2">
    <citation type="submission" date="2020-02" db="EMBL/GenBank/DDBJ databases">
        <authorList>
            <person name="Gilchrist C.L.M."/>
            <person name="Chooi Y.-H."/>
        </authorList>
    </citation>
    <scope>NUCLEOTIDE SEQUENCE</scope>
    <source>
        <strain evidence="3">MST-FP2251</strain>
    </source>
</reference>
<keyword evidence="1" id="KW-0443">Lipid metabolism</keyword>
<gene>
    <name evidence="3" type="ORF">FE257_008565</name>
</gene>
<evidence type="ECO:0000256" key="1">
    <source>
        <dbReference type="RuleBase" id="RU363097"/>
    </source>
</evidence>